<evidence type="ECO:0000259" key="2">
    <source>
        <dbReference type="PROSITE" id="PS50222"/>
    </source>
</evidence>
<dbReference type="PANTHER" id="PTHR47225:SF1">
    <property type="entry name" value="EF-HAND CALCIUM-BINDING DOMAIN-CONTAINING PROTEIN 12"/>
    <property type="match status" value="1"/>
</dbReference>
<dbReference type="InterPro" id="IPR011992">
    <property type="entry name" value="EF-hand-dom_pair"/>
</dbReference>
<proteinExistence type="predicted"/>
<feature type="domain" description="EF-hand" evidence="2">
    <location>
        <begin position="266"/>
        <end position="301"/>
    </location>
</feature>
<sequence>MVSIDIKICRYAVHNKMRKYRRYSVIRKSVPYVETPPKIRPKDLSDTDISFDLDRLFDPYNLDHVPEEERLNHFKRRDLAGVKYYKAAALLFRNPMEFVSRKRIINAPPMETLAKHKTGVYLNKVEYPPAPRTCVEVKEQTDTNEKQDKSFSQSADRDSEDISERERKYKNWLQERQKFRSDLDDVALNTQWLKRKPDKTEIEKRVLGRMIAADTESRISSAITESTDISVSTRESPTSFERFRTKSPLDVTSPWGIRILERHLRKNKMRLIDLFKCVDKDKNWKLSREEFKASLQKTKITMSDALIEDLITSLDVDCDGSPNGKSLQTKLENQHGYPITMITPEIENQQQRNESTGKESELASRCSTPQDIRCSTPQDIYELPSYYKNIEKDKERKSDSVIIKTGNKAVDDHCMKSTMKADDSDAADLVDKFRQLKLKEYYEIIHLCQCHGVPLTEKLLERVLLYPAEKPETELKLKLRNPEEALFSRHFADPPPPPPLPIEVKQKHKIKRSESGRLLIDTRHVYPLKTNVAARCSKANLSTGRALIRRKVDCWMTFEEYEHLTRNLAIRFKNLYGKLDENVFWPGHLLQRFRLCMPPYDKPEPMDKKQ</sequence>
<dbReference type="CDD" id="cd00051">
    <property type="entry name" value="EFh"/>
    <property type="match status" value="1"/>
</dbReference>
<dbReference type="Gene3D" id="1.10.238.10">
    <property type="entry name" value="EF-hand"/>
    <property type="match status" value="1"/>
</dbReference>
<evidence type="ECO:0000256" key="1">
    <source>
        <dbReference type="SAM" id="MobiDB-lite"/>
    </source>
</evidence>
<organism evidence="3 4">
    <name type="scientific">Tegillarca granosa</name>
    <name type="common">Malaysian cockle</name>
    <name type="synonym">Anadara granosa</name>
    <dbReference type="NCBI Taxonomy" id="220873"/>
    <lineage>
        <taxon>Eukaryota</taxon>
        <taxon>Metazoa</taxon>
        <taxon>Spiralia</taxon>
        <taxon>Lophotrochozoa</taxon>
        <taxon>Mollusca</taxon>
        <taxon>Bivalvia</taxon>
        <taxon>Autobranchia</taxon>
        <taxon>Pteriomorphia</taxon>
        <taxon>Arcoida</taxon>
        <taxon>Arcoidea</taxon>
        <taxon>Arcidae</taxon>
        <taxon>Tegillarca</taxon>
    </lineage>
</organism>
<reference evidence="3 4" key="1">
    <citation type="submission" date="2022-12" db="EMBL/GenBank/DDBJ databases">
        <title>Chromosome-level genome of Tegillarca granosa.</title>
        <authorList>
            <person name="Kim J."/>
        </authorList>
    </citation>
    <scope>NUCLEOTIDE SEQUENCE [LARGE SCALE GENOMIC DNA]</scope>
    <source>
        <strain evidence="3">Teg-2019</strain>
        <tissue evidence="3">Adductor muscle</tissue>
    </source>
</reference>
<protein>
    <recommendedName>
        <fullName evidence="2">EF-hand domain-containing protein</fullName>
    </recommendedName>
</protein>
<dbReference type="InterPro" id="IPR002048">
    <property type="entry name" value="EF_hand_dom"/>
</dbReference>
<dbReference type="Proteomes" id="UP001217089">
    <property type="component" value="Unassembled WGS sequence"/>
</dbReference>
<dbReference type="EMBL" id="JARBDR010000918">
    <property type="protein sequence ID" value="KAJ8301596.1"/>
    <property type="molecule type" value="Genomic_DNA"/>
</dbReference>
<gene>
    <name evidence="3" type="ORF">KUTeg_020583</name>
</gene>
<name>A0ABQ9E8C3_TEGGR</name>
<comment type="caution">
    <text evidence="3">The sequence shown here is derived from an EMBL/GenBank/DDBJ whole genome shotgun (WGS) entry which is preliminary data.</text>
</comment>
<feature type="non-terminal residue" evidence="3">
    <location>
        <position position="610"/>
    </location>
</feature>
<accession>A0ABQ9E8C3</accession>
<evidence type="ECO:0000313" key="4">
    <source>
        <dbReference type="Proteomes" id="UP001217089"/>
    </source>
</evidence>
<dbReference type="PROSITE" id="PS50222">
    <property type="entry name" value="EF_HAND_2"/>
    <property type="match status" value="1"/>
</dbReference>
<dbReference type="InterPro" id="IPR042847">
    <property type="entry name" value="EFC12"/>
</dbReference>
<dbReference type="PANTHER" id="PTHR47225">
    <property type="entry name" value="EF-HAND CALCIUM-BINDING DOMAIN-CONTAINING PROTEIN 12"/>
    <property type="match status" value="1"/>
</dbReference>
<feature type="region of interest" description="Disordered" evidence="1">
    <location>
        <begin position="346"/>
        <end position="370"/>
    </location>
</feature>
<evidence type="ECO:0000313" key="3">
    <source>
        <dbReference type="EMBL" id="KAJ8301596.1"/>
    </source>
</evidence>
<dbReference type="SUPFAM" id="SSF47473">
    <property type="entry name" value="EF-hand"/>
    <property type="match status" value="1"/>
</dbReference>
<feature type="region of interest" description="Disordered" evidence="1">
    <location>
        <begin position="137"/>
        <end position="164"/>
    </location>
</feature>
<keyword evidence="4" id="KW-1185">Reference proteome</keyword>